<dbReference type="EMBL" id="BAABFT010000004">
    <property type="protein sequence ID" value="GAA4320810.1"/>
    <property type="molecule type" value="Genomic_DNA"/>
</dbReference>
<protein>
    <recommendedName>
        <fullName evidence="3">Immunity protein 49 of polymorphic toxin system</fullName>
    </recommendedName>
</protein>
<organism evidence="1 2">
    <name type="scientific">Mucilaginibacter gynuensis</name>
    <dbReference type="NCBI Taxonomy" id="1302236"/>
    <lineage>
        <taxon>Bacteria</taxon>
        <taxon>Pseudomonadati</taxon>
        <taxon>Bacteroidota</taxon>
        <taxon>Sphingobacteriia</taxon>
        <taxon>Sphingobacteriales</taxon>
        <taxon>Sphingobacteriaceae</taxon>
        <taxon>Mucilaginibacter</taxon>
    </lineage>
</organism>
<dbReference type="RefSeq" id="WP_345210942.1">
    <property type="nucleotide sequence ID" value="NZ_BAABFT010000004.1"/>
</dbReference>
<dbReference type="Pfam" id="PF15575">
    <property type="entry name" value="Imm49"/>
    <property type="match status" value="1"/>
</dbReference>
<evidence type="ECO:0000313" key="1">
    <source>
        <dbReference type="EMBL" id="GAA4320810.1"/>
    </source>
</evidence>
<evidence type="ECO:0000313" key="2">
    <source>
        <dbReference type="Proteomes" id="UP001500582"/>
    </source>
</evidence>
<proteinExistence type="predicted"/>
<evidence type="ECO:0008006" key="3">
    <source>
        <dbReference type="Google" id="ProtNLM"/>
    </source>
</evidence>
<comment type="caution">
    <text evidence="1">The sequence shown here is derived from an EMBL/GenBank/DDBJ whole genome shotgun (WGS) entry which is preliminary data.</text>
</comment>
<reference evidence="2" key="1">
    <citation type="journal article" date="2019" name="Int. J. Syst. Evol. Microbiol.">
        <title>The Global Catalogue of Microorganisms (GCM) 10K type strain sequencing project: providing services to taxonomists for standard genome sequencing and annotation.</title>
        <authorList>
            <consortium name="The Broad Institute Genomics Platform"/>
            <consortium name="The Broad Institute Genome Sequencing Center for Infectious Disease"/>
            <person name="Wu L."/>
            <person name="Ma J."/>
        </authorList>
    </citation>
    <scope>NUCLEOTIDE SEQUENCE [LARGE SCALE GENOMIC DNA]</scope>
    <source>
        <strain evidence="2">JCM 17705</strain>
    </source>
</reference>
<sequence length="243" mass="28353">MEKLEHLKLIYHERLRDEASIPEKIKEPNGIYYYVPFLEFVNVVRALYEINVNNDYKKARELFYKAALIPEFMSRKFDWRVIDSGIYQISYALFSDSKDLINTYSVLKNKANNETGIGYQFTNVVQNILLDDWEKVAWNIHCFTRLTKVKSLSKYANILPVLEGFAQKDPDLIRKGLIDYLSTHVKRNSNNELYCNFLSIDTAGFTKLAWIKGYQIDLNSPLVPIKLMPVEPVDTYSGYSYIS</sequence>
<dbReference type="InterPro" id="IPR029074">
    <property type="entry name" value="Imm49"/>
</dbReference>
<dbReference type="Proteomes" id="UP001500582">
    <property type="component" value="Unassembled WGS sequence"/>
</dbReference>
<accession>A0ABP8GAZ4</accession>
<gene>
    <name evidence="1" type="ORF">GCM10023149_20280</name>
</gene>
<name>A0ABP8GAZ4_9SPHI</name>
<keyword evidence="2" id="KW-1185">Reference proteome</keyword>